<dbReference type="Ensembl" id="ENSHCOT00000018329.1">
    <property type="protein sequence ID" value="ENSHCOP00000024917.1"/>
    <property type="gene ID" value="ENSHCOG00000014425.1"/>
</dbReference>
<dbReference type="GO" id="GO:0016020">
    <property type="term" value="C:membrane"/>
    <property type="evidence" value="ECO:0007669"/>
    <property type="project" value="UniProtKB-SubCell"/>
</dbReference>
<evidence type="ECO:0000256" key="1">
    <source>
        <dbReference type="ARBA" id="ARBA00004141"/>
    </source>
</evidence>
<keyword evidence="7" id="KW-1185">Reference proteome</keyword>
<feature type="transmembrane region" description="Helical" evidence="5">
    <location>
        <begin position="307"/>
        <end position="326"/>
    </location>
</feature>
<dbReference type="SUPFAM" id="SSF103473">
    <property type="entry name" value="MFS general substrate transporter"/>
    <property type="match status" value="1"/>
</dbReference>
<dbReference type="InterPro" id="IPR036259">
    <property type="entry name" value="MFS_trans_sf"/>
</dbReference>
<feature type="transmembrane region" description="Helical" evidence="5">
    <location>
        <begin position="91"/>
        <end position="113"/>
    </location>
</feature>
<comment type="subcellular location">
    <subcellularLocation>
        <location evidence="1">Membrane</location>
        <topology evidence="1">Multi-pass membrane protein</topology>
    </subcellularLocation>
</comment>
<organism evidence="6 7">
    <name type="scientific">Hippocampus comes</name>
    <name type="common">Tiger tail seahorse</name>
    <dbReference type="NCBI Taxonomy" id="109280"/>
    <lineage>
        <taxon>Eukaryota</taxon>
        <taxon>Metazoa</taxon>
        <taxon>Chordata</taxon>
        <taxon>Craniata</taxon>
        <taxon>Vertebrata</taxon>
        <taxon>Euteleostomi</taxon>
        <taxon>Actinopterygii</taxon>
        <taxon>Neopterygii</taxon>
        <taxon>Teleostei</taxon>
        <taxon>Neoteleostei</taxon>
        <taxon>Acanthomorphata</taxon>
        <taxon>Syngnathiaria</taxon>
        <taxon>Syngnathiformes</taxon>
        <taxon>Syngnathoidei</taxon>
        <taxon>Syngnathidae</taxon>
        <taxon>Hippocampus</taxon>
    </lineage>
</organism>
<dbReference type="AlphaFoldDB" id="A0A3Q2Z0L5"/>
<reference evidence="6" key="1">
    <citation type="submission" date="2025-08" db="UniProtKB">
        <authorList>
            <consortium name="Ensembl"/>
        </authorList>
    </citation>
    <scope>IDENTIFICATION</scope>
</reference>
<evidence type="ECO:0000256" key="2">
    <source>
        <dbReference type="ARBA" id="ARBA00022692"/>
    </source>
</evidence>
<dbReference type="Gene3D" id="1.20.1250.20">
    <property type="entry name" value="MFS general substrate transporter like domains"/>
    <property type="match status" value="1"/>
</dbReference>
<evidence type="ECO:0000313" key="7">
    <source>
        <dbReference type="Proteomes" id="UP000264820"/>
    </source>
</evidence>
<feature type="transmembrane region" description="Helical" evidence="5">
    <location>
        <begin position="119"/>
        <end position="144"/>
    </location>
</feature>
<protein>
    <submittedName>
        <fullName evidence="6">Solute carrier family 46 member 2</fullName>
    </submittedName>
</protein>
<name>A0A3Q2Z0L5_HIPCM</name>
<feature type="transmembrane region" description="Helical" evidence="5">
    <location>
        <begin position="239"/>
        <end position="255"/>
    </location>
</feature>
<accession>A0A3Q2Z0L5</accession>
<feature type="transmembrane region" description="Helical" evidence="5">
    <location>
        <begin position="63"/>
        <end position="84"/>
    </location>
</feature>
<reference evidence="6" key="2">
    <citation type="submission" date="2025-09" db="UniProtKB">
        <authorList>
            <consortium name="Ensembl"/>
        </authorList>
    </citation>
    <scope>IDENTIFICATION</scope>
</reference>
<keyword evidence="4 5" id="KW-0472">Membrane</keyword>
<evidence type="ECO:0000313" key="6">
    <source>
        <dbReference type="Ensembl" id="ENSHCOP00000024917.1"/>
    </source>
</evidence>
<keyword evidence="3 5" id="KW-1133">Transmembrane helix</keyword>
<sequence length="416" mass="45904">MHRDHLLWSIQLVAAGVQLGNAFFLTVLPMVMKERYVNATSQSDTNLSRLEDSWQVSVSSFFMTYRVLSQLVPILPGFFVAWLGDMGWRKSLIMLPLLGLMLSRLVVLFMLILDWPVKILWVEVIITALCGGSTVFWSGIMTLLSLGSTSQDRSKVLMRAELISGLSGVVGCMTAGHLYNVSSTNLRPGVVTLLICVLFHGSCMIYVIFFLQASAGALCDNKTLMKANDDTTCDHPHKVVNIILLWMSGLLYNAVDSSTRNILVLFQLMEPLHWNVTQVSYGNASGFLITISSFLSSVILSRWLSDSSLITIGLLSNAAGMLPMAFATTTYMFFIARVLALFSLMPVPLICSLLSQQVHGSSYSKVLISLQLSLKLSSAGTNLLYAKIYQLTFSWFPGFVLILTSLISIVAIIPIR</sequence>
<dbReference type="PANTHER" id="PTHR23507">
    <property type="entry name" value="ZGC:174356"/>
    <property type="match status" value="1"/>
</dbReference>
<dbReference type="GO" id="GO:0022857">
    <property type="term" value="F:transmembrane transporter activity"/>
    <property type="evidence" value="ECO:0007669"/>
    <property type="project" value="TreeGrafter"/>
</dbReference>
<dbReference type="PANTHER" id="PTHR23507:SF3">
    <property type="entry name" value="THYMIC STROMAL COTRANSPORTER HOMOLOG"/>
    <property type="match status" value="1"/>
</dbReference>
<dbReference type="Proteomes" id="UP000264820">
    <property type="component" value="Unplaced"/>
</dbReference>
<proteinExistence type="predicted"/>
<feature type="transmembrane region" description="Helical" evidence="5">
    <location>
        <begin position="191"/>
        <end position="218"/>
    </location>
</feature>
<dbReference type="OMA" id="MARTWIE"/>
<feature type="transmembrane region" description="Helical" evidence="5">
    <location>
        <begin position="392"/>
        <end position="415"/>
    </location>
</feature>
<feature type="transmembrane region" description="Helical" evidence="5">
    <location>
        <begin position="156"/>
        <end position="179"/>
    </location>
</feature>
<feature type="transmembrane region" description="Helical" evidence="5">
    <location>
        <begin position="279"/>
        <end position="300"/>
    </location>
</feature>
<evidence type="ECO:0000256" key="5">
    <source>
        <dbReference type="SAM" id="Phobius"/>
    </source>
</evidence>
<evidence type="ECO:0000256" key="4">
    <source>
        <dbReference type="ARBA" id="ARBA00023136"/>
    </source>
</evidence>
<evidence type="ECO:0000256" key="3">
    <source>
        <dbReference type="ARBA" id="ARBA00022989"/>
    </source>
</evidence>
<dbReference type="GeneTree" id="ENSGT00950000183096"/>
<keyword evidence="2 5" id="KW-0812">Transmembrane</keyword>
<dbReference type="STRING" id="109280.ENSHCOP00000024917"/>